<dbReference type="Proteomes" id="UP001160148">
    <property type="component" value="Unassembled WGS sequence"/>
</dbReference>
<feature type="chain" id="PRO_5043695806" evidence="1">
    <location>
        <begin position="27"/>
        <end position="81"/>
    </location>
</feature>
<sequence length="81" mass="8870">MDRGKFTICMVFVFSLVIGGDRSVEAQNSQKNNVSEIYETVSSIKLPSQDICGRTNVTHNRTVGRLGAELGSVRTNACFSK</sequence>
<keyword evidence="1" id="KW-0732">Signal</keyword>
<organism evidence="2 3">
    <name type="scientific">Macrosiphum euphorbiae</name>
    <name type="common">potato aphid</name>
    <dbReference type="NCBI Taxonomy" id="13131"/>
    <lineage>
        <taxon>Eukaryota</taxon>
        <taxon>Metazoa</taxon>
        <taxon>Ecdysozoa</taxon>
        <taxon>Arthropoda</taxon>
        <taxon>Hexapoda</taxon>
        <taxon>Insecta</taxon>
        <taxon>Pterygota</taxon>
        <taxon>Neoptera</taxon>
        <taxon>Paraneoptera</taxon>
        <taxon>Hemiptera</taxon>
        <taxon>Sternorrhyncha</taxon>
        <taxon>Aphidomorpha</taxon>
        <taxon>Aphidoidea</taxon>
        <taxon>Aphididae</taxon>
        <taxon>Macrosiphini</taxon>
        <taxon>Macrosiphum</taxon>
    </lineage>
</organism>
<comment type="caution">
    <text evidence="2">The sequence shown here is derived from an EMBL/GenBank/DDBJ whole genome shotgun (WGS) entry which is preliminary data.</text>
</comment>
<evidence type="ECO:0000313" key="2">
    <source>
        <dbReference type="EMBL" id="CAI6343844.1"/>
    </source>
</evidence>
<name>A0AAV0VHZ8_9HEMI</name>
<evidence type="ECO:0000256" key="1">
    <source>
        <dbReference type="SAM" id="SignalP"/>
    </source>
</evidence>
<keyword evidence="3" id="KW-1185">Reference proteome</keyword>
<accession>A0AAV0VHZ8</accession>
<evidence type="ECO:0000313" key="3">
    <source>
        <dbReference type="Proteomes" id="UP001160148"/>
    </source>
</evidence>
<dbReference type="AlphaFoldDB" id="A0AAV0VHZ8"/>
<gene>
    <name evidence="2" type="ORF">MEUPH1_LOCUS1054</name>
</gene>
<reference evidence="2 3" key="1">
    <citation type="submission" date="2023-01" db="EMBL/GenBank/DDBJ databases">
        <authorList>
            <person name="Whitehead M."/>
        </authorList>
    </citation>
    <scope>NUCLEOTIDE SEQUENCE [LARGE SCALE GENOMIC DNA]</scope>
</reference>
<feature type="signal peptide" evidence="1">
    <location>
        <begin position="1"/>
        <end position="26"/>
    </location>
</feature>
<proteinExistence type="predicted"/>
<dbReference type="EMBL" id="CARXXK010000001">
    <property type="protein sequence ID" value="CAI6343844.1"/>
    <property type="molecule type" value="Genomic_DNA"/>
</dbReference>
<protein>
    <submittedName>
        <fullName evidence="2">Uncharacterized protein</fullName>
    </submittedName>
</protein>